<sequence length="562" mass="65393">MLPNYSTDDNVLPSSLNSTIDDNLESFSITDFYKDKTIFITGVTGFIGKVLLEKILRKCSSVRKIYLLIRPNLSASCHERLNKMLTTSILFKNHQDKIDLIQAIDGDITVKDLGISENDRQRLIEEVDVVFHSAASIQFTGVLEKFIKQNIQGTDSLMRLCQNMKHVQSIVYVSTAYGNCHLNEIKEKIYPVVNDQDVEVYLKQLIEKYSDHDLCEGHSALQKRPNPYTLSKAIAEWLIKEKYQSTLPIIVCRPSIVLGSHKEPFPGWCDAISGVSGSFLLFGLGIVQKFIVDKTKNPDLIPVDLVVNSLIVCGAYRASSHYSPERNVVHINTSTLNPISWGKFFQLCINFERHIPSIKQVRPVSIDFSNNYSTVFEKICYKFNQIFDHLLFAVIFDLICMILGQKPFMLKIIQVFHKTMFELKFFSLRQWNFEHENMPFIYKLVNEKERPSFNCDVTKIEWEDFCFEMCKGLRRYLLKDPDTTVEQAKRRQNRIYLGFRLFAVFKYFVFYFLFKKYLLQTILWLTLYSLPLSIIDLVIYSYLIRSVFVAFISFNKSKSFEY</sequence>
<dbReference type="SUPFAM" id="SSF51735">
    <property type="entry name" value="NAD(P)-binding Rossmann-fold domains"/>
    <property type="match status" value="1"/>
</dbReference>
<comment type="caution">
    <text evidence="7">The sequence shown here is derived from an EMBL/GenBank/DDBJ whole genome shotgun (WGS) entry which is preliminary data.</text>
</comment>
<dbReference type="PANTHER" id="PTHR11011">
    <property type="entry name" value="MALE STERILITY PROTEIN 2-RELATED"/>
    <property type="match status" value="1"/>
</dbReference>
<organism evidence="7 8">
    <name type="scientific">Dermatophagoides pteronyssinus</name>
    <name type="common">European house dust mite</name>
    <dbReference type="NCBI Taxonomy" id="6956"/>
    <lineage>
        <taxon>Eukaryota</taxon>
        <taxon>Metazoa</taxon>
        <taxon>Ecdysozoa</taxon>
        <taxon>Arthropoda</taxon>
        <taxon>Chelicerata</taxon>
        <taxon>Arachnida</taxon>
        <taxon>Acari</taxon>
        <taxon>Acariformes</taxon>
        <taxon>Sarcoptiformes</taxon>
        <taxon>Astigmata</taxon>
        <taxon>Psoroptidia</taxon>
        <taxon>Analgoidea</taxon>
        <taxon>Pyroglyphidae</taxon>
        <taxon>Dermatophagoidinae</taxon>
        <taxon>Dermatophagoides</taxon>
    </lineage>
</organism>
<feature type="domain" description="Fatty acyl-CoA reductase C-terminal" evidence="5">
    <location>
        <begin position="389"/>
        <end position="480"/>
    </location>
</feature>
<feature type="transmembrane region" description="Helical" evidence="4">
    <location>
        <begin position="495"/>
        <end position="514"/>
    </location>
</feature>
<dbReference type="InterPro" id="IPR036291">
    <property type="entry name" value="NAD(P)-bd_dom_sf"/>
</dbReference>
<keyword evidence="4" id="KW-0521">NADP</keyword>
<dbReference type="CDD" id="cd09071">
    <property type="entry name" value="FAR_C"/>
    <property type="match status" value="1"/>
</dbReference>
<evidence type="ECO:0000256" key="2">
    <source>
        <dbReference type="ARBA" id="ARBA00022516"/>
    </source>
</evidence>
<dbReference type="Gene3D" id="3.40.50.720">
    <property type="entry name" value="NAD(P)-binding Rossmann-like Domain"/>
    <property type="match status" value="1"/>
</dbReference>
<comment type="catalytic activity">
    <reaction evidence="4">
        <text>a long-chain fatty acyl-CoA + 2 NADPH + 2 H(+) = a long-chain primary fatty alcohol + 2 NADP(+) + CoA</text>
        <dbReference type="Rhea" id="RHEA:52716"/>
        <dbReference type="ChEBI" id="CHEBI:15378"/>
        <dbReference type="ChEBI" id="CHEBI:57287"/>
        <dbReference type="ChEBI" id="CHEBI:57783"/>
        <dbReference type="ChEBI" id="CHEBI:58349"/>
        <dbReference type="ChEBI" id="CHEBI:77396"/>
        <dbReference type="ChEBI" id="CHEBI:83139"/>
        <dbReference type="EC" id="1.2.1.84"/>
    </reaction>
</comment>
<feature type="domain" description="Thioester reductase (TE)" evidence="6">
    <location>
        <begin position="40"/>
        <end position="309"/>
    </location>
</feature>
<keyword evidence="3 4" id="KW-0443">Lipid metabolism</keyword>
<dbReference type="Pfam" id="PF07993">
    <property type="entry name" value="NAD_binding_4"/>
    <property type="match status" value="1"/>
</dbReference>
<evidence type="ECO:0000256" key="4">
    <source>
        <dbReference type="RuleBase" id="RU363097"/>
    </source>
</evidence>
<dbReference type="EMBL" id="NJHN03000008">
    <property type="protein sequence ID" value="KAH9426830.1"/>
    <property type="molecule type" value="Genomic_DNA"/>
</dbReference>
<accession>A0ABQ8JW44</accession>
<evidence type="ECO:0000259" key="6">
    <source>
        <dbReference type="Pfam" id="PF07993"/>
    </source>
</evidence>
<dbReference type="PANTHER" id="PTHR11011:SF45">
    <property type="entry name" value="FATTY ACYL-COA REDUCTASE CG8306-RELATED"/>
    <property type="match status" value="1"/>
</dbReference>
<keyword evidence="4" id="KW-0560">Oxidoreductase</keyword>
<reference evidence="7 8" key="1">
    <citation type="journal article" date="2018" name="J. Allergy Clin. Immunol.">
        <title>High-quality assembly of Dermatophagoides pteronyssinus genome and transcriptome reveals a wide range of novel allergens.</title>
        <authorList>
            <person name="Liu X.Y."/>
            <person name="Yang K.Y."/>
            <person name="Wang M.Q."/>
            <person name="Kwok J.S."/>
            <person name="Zeng X."/>
            <person name="Yang Z."/>
            <person name="Xiao X.J."/>
            <person name="Lau C.P."/>
            <person name="Li Y."/>
            <person name="Huang Z.M."/>
            <person name="Ba J.G."/>
            <person name="Yim A.K."/>
            <person name="Ouyang C.Y."/>
            <person name="Ngai S.M."/>
            <person name="Chan T.F."/>
            <person name="Leung E.L."/>
            <person name="Liu L."/>
            <person name="Liu Z.G."/>
            <person name="Tsui S.K."/>
        </authorList>
    </citation>
    <scope>NUCLEOTIDE SEQUENCE [LARGE SCALE GENOMIC DNA]</scope>
    <source>
        <strain evidence="7">Derp</strain>
    </source>
</reference>
<keyword evidence="4" id="KW-0472">Membrane</keyword>
<evidence type="ECO:0000313" key="7">
    <source>
        <dbReference type="EMBL" id="KAH9426830.1"/>
    </source>
</evidence>
<comment type="similarity">
    <text evidence="1 4">Belongs to the fatty acyl-CoA reductase family.</text>
</comment>
<evidence type="ECO:0000259" key="5">
    <source>
        <dbReference type="Pfam" id="PF03015"/>
    </source>
</evidence>
<keyword evidence="4" id="KW-1133">Transmembrane helix</keyword>
<keyword evidence="4" id="KW-0812">Transmembrane</keyword>
<keyword evidence="2 4" id="KW-0444">Lipid biosynthesis</keyword>
<evidence type="ECO:0000256" key="3">
    <source>
        <dbReference type="ARBA" id="ARBA00023098"/>
    </source>
</evidence>
<evidence type="ECO:0000313" key="8">
    <source>
        <dbReference type="Proteomes" id="UP000887458"/>
    </source>
</evidence>
<protein>
    <recommendedName>
        <fullName evidence="4">Fatty acyl-CoA reductase</fullName>
        <ecNumber evidence="4">1.2.1.84</ecNumber>
    </recommendedName>
</protein>
<dbReference type="InterPro" id="IPR033640">
    <property type="entry name" value="FAR_C"/>
</dbReference>
<gene>
    <name evidence="7" type="ORF">DERP_002930</name>
</gene>
<keyword evidence="8" id="KW-1185">Reference proteome</keyword>
<comment type="function">
    <text evidence="4">Catalyzes the reduction of fatty acyl-CoA to fatty alcohols.</text>
</comment>
<dbReference type="InterPro" id="IPR013120">
    <property type="entry name" value="FAR_NAD-bd"/>
</dbReference>
<proteinExistence type="inferred from homology"/>
<reference evidence="7 8" key="2">
    <citation type="journal article" date="2022" name="Mol. Biol. Evol.">
        <title>Comparative Genomics Reveals Insights into the Divergent Evolution of Astigmatic Mites and Household Pest Adaptations.</title>
        <authorList>
            <person name="Xiong Q."/>
            <person name="Wan A.T."/>
            <person name="Liu X."/>
            <person name="Fung C.S."/>
            <person name="Xiao X."/>
            <person name="Malainual N."/>
            <person name="Hou J."/>
            <person name="Wang L."/>
            <person name="Wang M."/>
            <person name="Yang K.Y."/>
            <person name="Cui Y."/>
            <person name="Leung E.L."/>
            <person name="Nong W."/>
            <person name="Shin S.K."/>
            <person name="Au S.W."/>
            <person name="Jeong K.Y."/>
            <person name="Chew F.T."/>
            <person name="Hui J.H."/>
            <person name="Leung T.F."/>
            <person name="Tungtrongchitr A."/>
            <person name="Zhong N."/>
            <person name="Liu Z."/>
            <person name="Tsui S.K."/>
        </authorList>
    </citation>
    <scope>NUCLEOTIDE SEQUENCE [LARGE SCALE GENOMIC DNA]</scope>
    <source>
        <strain evidence="7">Derp</strain>
    </source>
</reference>
<dbReference type="Proteomes" id="UP000887458">
    <property type="component" value="Unassembled WGS sequence"/>
</dbReference>
<dbReference type="Pfam" id="PF03015">
    <property type="entry name" value="Sterile"/>
    <property type="match status" value="1"/>
</dbReference>
<dbReference type="InterPro" id="IPR026055">
    <property type="entry name" value="FAR"/>
</dbReference>
<dbReference type="EC" id="1.2.1.84" evidence="4"/>
<name>A0ABQ8JW44_DERPT</name>
<dbReference type="CDD" id="cd05236">
    <property type="entry name" value="FAR-N_SDR_e"/>
    <property type="match status" value="1"/>
</dbReference>
<evidence type="ECO:0000256" key="1">
    <source>
        <dbReference type="ARBA" id="ARBA00005928"/>
    </source>
</evidence>
<feature type="transmembrane region" description="Helical" evidence="4">
    <location>
        <begin position="386"/>
        <end position="404"/>
    </location>
</feature>